<name>A0A3N6PZK5_9CYAN</name>
<dbReference type="SMART" id="SM00320">
    <property type="entry name" value="WD40"/>
    <property type="match status" value="12"/>
</dbReference>
<dbReference type="SUPFAM" id="SSF50978">
    <property type="entry name" value="WD40 repeat-like"/>
    <property type="match status" value="1"/>
</dbReference>
<feature type="repeat" description="WD" evidence="3">
    <location>
        <begin position="635"/>
        <end position="676"/>
    </location>
</feature>
<dbReference type="Gene3D" id="2.130.10.10">
    <property type="entry name" value="YVTN repeat-like/Quinoprotein amine dehydrogenase"/>
    <property type="match status" value="3"/>
</dbReference>
<dbReference type="PROSITE" id="PS50082">
    <property type="entry name" value="WD_REPEATS_2"/>
    <property type="match status" value="10"/>
</dbReference>
<dbReference type="InterPro" id="IPR020472">
    <property type="entry name" value="WD40_PAC1"/>
</dbReference>
<keyword evidence="2" id="KW-0677">Repeat</keyword>
<protein>
    <submittedName>
        <fullName evidence="4">WD40 repeat domain-containing protein</fullName>
    </submittedName>
</protein>
<evidence type="ECO:0000256" key="3">
    <source>
        <dbReference type="PROSITE-ProRule" id="PRU00221"/>
    </source>
</evidence>
<evidence type="ECO:0000256" key="2">
    <source>
        <dbReference type="ARBA" id="ARBA00022737"/>
    </source>
</evidence>
<evidence type="ECO:0000313" key="4">
    <source>
        <dbReference type="EMBL" id="RQH50257.1"/>
    </source>
</evidence>
<dbReference type="InterPro" id="IPR019775">
    <property type="entry name" value="WD40_repeat_CS"/>
</dbReference>
<feature type="repeat" description="WD" evidence="3">
    <location>
        <begin position="153"/>
        <end position="194"/>
    </location>
</feature>
<evidence type="ECO:0000256" key="1">
    <source>
        <dbReference type="ARBA" id="ARBA00022574"/>
    </source>
</evidence>
<dbReference type="Gene3D" id="1.25.40.370">
    <property type="match status" value="1"/>
</dbReference>
<accession>A0A3N6PZK5</accession>
<dbReference type="PROSITE" id="PS50294">
    <property type="entry name" value="WD_REPEATS_REGION"/>
    <property type="match status" value="9"/>
</dbReference>
<feature type="repeat" description="WD" evidence="3">
    <location>
        <begin position="237"/>
        <end position="278"/>
    </location>
</feature>
<dbReference type="OrthoDB" id="529475at2"/>
<dbReference type="RefSeq" id="WP_124154379.1">
    <property type="nucleotide sequence ID" value="NZ_CAWOLW010000146.1"/>
</dbReference>
<proteinExistence type="predicted"/>
<dbReference type="SMART" id="SM00564">
    <property type="entry name" value="PQQ"/>
    <property type="match status" value="4"/>
</dbReference>
<dbReference type="AlphaFoldDB" id="A0A3N6PZK5"/>
<sequence>MSEVRNWLKSIPAQDKKTAVQMKVGELLEAGNFQQLYQYLIDFDFIKAKIAVDDLQVLIEDYNSVLHPSKPSDITAQQIETLRLIQGVFRLSEDIIKQDKKQLIEQLWSRLVGIENPDIQNLLDRAKKSRRTAWLRPLVPTFPPPDTELIRTIKGHTAVINAVVVTTDNQYIISGARDNQIKVWNLETGKEIFTLTGHKKEVTSLAVTSDGKLLISASADETIKIWDLIEKKPIITLNRHDAPVTSVVITPDEKEFISSSDDGTIKIWNLETGELLHSIKAHKAEVKSVTITQDGKKIISASFDKTIKVWSRKTRKLIKTLKGHTAEVEGAAVTPDGKRIIGYDLDGEWDFLFGWIYVWDIKTGEQIFQLSGHDSVVESVAVTPDGKHLVSASGDSTIKVWDLETGKEIATFRDHRRYVNDIVITRDGKLAISCGSDPSIKVWDLTKVWENNRVNYTPIGHIEEINAVAIAPNGKWAISAACDFKLKVWDLTNFSEVCTIEIEGFRVVHCFAITPDSKQIFIGFSSSEPSTEIRKMKCRNPRTQQETFCFLSPLHLGNFMVVTPEGEALISGYWEHRGMKIWDLELKQEVGYLGGHEEEVSCIAISPDGKYVISGAHDTNVMVWDLETEERVLVLTGHDDFVNSVAVTPDGKYVISGSYDHDVRVWNLETGDKVGVFRGHEAIVLDVVGLANGRAISASEDNTLKLWDLKAKKAIATFIGSSGFKRCAVAPDGRTIVAGDYFGRLHFLYLEG</sequence>
<feature type="repeat" description="WD" evidence="3">
    <location>
        <begin position="593"/>
        <end position="634"/>
    </location>
</feature>
<dbReference type="PANTHER" id="PTHR19879">
    <property type="entry name" value="TRANSCRIPTION INITIATION FACTOR TFIID"/>
    <property type="match status" value="1"/>
</dbReference>
<dbReference type="PROSITE" id="PS00678">
    <property type="entry name" value="WD_REPEATS_1"/>
    <property type="match status" value="8"/>
</dbReference>
<feature type="repeat" description="WD" evidence="3">
    <location>
        <begin position="279"/>
        <end position="320"/>
    </location>
</feature>
<dbReference type="EMBL" id="RCBY01000023">
    <property type="protein sequence ID" value="RQH50257.1"/>
    <property type="molecule type" value="Genomic_DNA"/>
</dbReference>
<dbReference type="SUPFAM" id="SSF50998">
    <property type="entry name" value="Quinoprotein alcohol dehydrogenase-like"/>
    <property type="match status" value="1"/>
</dbReference>
<feature type="repeat" description="WD" evidence="3">
    <location>
        <begin position="370"/>
        <end position="411"/>
    </location>
</feature>
<dbReference type="InterPro" id="IPR011047">
    <property type="entry name" value="Quinoprotein_ADH-like_sf"/>
</dbReference>
<feature type="repeat" description="WD" evidence="3">
    <location>
        <begin position="458"/>
        <end position="499"/>
    </location>
</feature>
<dbReference type="PANTHER" id="PTHR19879:SF9">
    <property type="entry name" value="TRANSCRIPTION INITIATION FACTOR TFIID SUBUNIT 5"/>
    <property type="match status" value="1"/>
</dbReference>
<feature type="repeat" description="WD" evidence="3">
    <location>
        <begin position="412"/>
        <end position="445"/>
    </location>
</feature>
<gene>
    <name evidence="4" type="ORF">D5R40_06415</name>
</gene>
<dbReference type="PRINTS" id="PR00320">
    <property type="entry name" value="GPROTEINBRPT"/>
</dbReference>
<dbReference type="InterPro" id="IPR001680">
    <property type="entry name" value="WD40_rpt"/>
</dbReference>
<dbReference type="Proteomes" id="UP000269154">
    <property type="component" value="Unassembled WGS sequence"/>
</dbReference>
<dbReference type="InterPro" id="IPR011044">
    <property type="entry name" value="Quino_amine_DH_bsu"/>
</dbReference>
<dbReference type="Pfam" id="PF00400">
    <property type="entry name" value="WD40"/>
    <property type="match status" value="11"/>
</dbReference>
<dbReference type="InterPro" id="IPR036322">
    <property type="entry name" value="WD40_repeat_dom_sf"/>
</dbReference>
<dbReference type="SUPFAM" id="SSF50969">
    <property type="entry name" value="YVTN repeat-like/Quinoprotein amine dehydrogenase"/>
    <property type="match status" value="1"/>
</dbReference>
<dbReference type="InterPro" id="IPR018391">
    <property type="entry name" value="PQQ_b-propeller_rpt"/>
</dbReference>
<feature type="repeat" description="WD" evidence="3">
    <location>
        <begin position="195"/>
        <end position="236"/>
    </location>
</feature>
<organism evidence="4 5">
    <name type="scientific">Okeania hirsuta</name>
    <dbReference type="NCBI Taxonomy" id="1458930"/>
    <lineage>
        <taxon>Bacteria</taxon>
        <taxon>Bacillati</taxon>
        <taxon>Cyanobacteriota</taxon>
        <taxon>Cyanophyceae</taxon>
        <taxon>Oscillatoriophycideae</taxon>
        <taxon>Oscillatoriales</taxon>
        <taxon>Microcoleaceae</taxon>
        <taxon>Okeania</taxon>
    </lineage>
</organism>
<dbReference type="CDD" id="cd00200">
    <property type="entry name" value="WD40"/>
    <property type="match status" value="2"/>
</dbReference>
<dbReference type="InterPro" id="IPR015943">
    <property type="entry name" value="WD40/YVTN_repeat-like_dom_sf"/>
</dbReference>
<evidence type="ECO:0000313" key="5">
    <source>
        <dbReference type="Proteomes" id="UP000269154"/>
    </source>
</evidence>
<keyword evidence="1 3" id="KW-0853">WD repeat</keyword>
<keyword evidence="5" id="KW-1185">Reference proteome</keyword>
<comment type="caution">
    <text evidence="4">The sequence shown here is derived from an EMBL/GenBank/DDBJ whole genome shotgun (WGS) entry which is preliminary data.</text>
</comment>
<feature type="repeat" description="WD" evidence="3">
    <location>
        <begin position="677"/>
        <end position="717"/>
    </location>
</feature>
<reference evidence="4 5" key="1">
    <citation type="journal article" date="2018" name="ACS Chem. Biol.">
        <title>Ketoreductase domain dysfunction expands chemodiversity: malyngamide biosynthesis in the cyanobacterium Okeania hirsuta.</title>
        <authorList>
            <person name="Moss N.A."/>
            <person name="Leao T."/>
            <person name="Rankin M."/>
            <person name="McCullough T.M."/>
            <person name="Qu P."/>
            <person name="Korobeynikov A."/>
            <person name="Smith J.L."/>
            <person name="Gerwick L."/>
            <person name="Gerwick W.H."/>
        </authorList>
    </citation>
    <scope>NUCLEOTIDE SEQUENCE [LARGE SCALE GENOMIC DNA]</scope>
    <source>
        <strain evidence="4 5">PAB10Feb10-1</strain>
    </source>
</reference>